<evidence type="ECO:0000313" key="3">
    <source>
        <dbReference type="EMBL" id="QZN97004.1"/>
    </source>
</evidence>
<keyword evidence="4" id="KW-1185">Reference proteome</keyword>
<dbReference type="CDD" id="cd06170">
    <property type="entry name" value="LuxR_C_like"/>
    <property type="match status" value="1"/>
</dbReference>
<dbReference type="Proteomes" id="UP000825886">
    <property type="component" value="Chromosome"/>
</dbReference>
<dbReference type="Gene3D" id="1.10.10.10">
    <property type="entry name" value="Winged helix-like DNA-binding domain superfamily/Winged helix DNA-binding domain"/>
    <property type="match status" value="1"/>
</dbReference>
<evidence type="ECO:0000313" key="4">
    <source>
        <dbReference type="Proteomes" id="UP000825886"/>
    </source>
</evidence>
<name>A0ABX9AQV5_9ENTR</name>
<protein>
    <submittedName>
        <fullName evidence="3">Helix-turn-helix transcriptional regulator</fullName>
    </submittedName>
</protein>
<dbReference type="PROSITE" id="PS50043">
    <property type="entry name" value="HTH_LUXR_2"/>
    <property type="match status" value="1"/>
</dbReference>
<keyword evidence="1" id="KW-0238">DNA-binding</keyword>
<organism evidence="3 4">
    <name type="scientific">Symbiopectobacterium purcellii</name>
    <dbReference type="NCBI Taxonomy" id="2871826"/>
    <lineage>
        <taxon>Bacteria</taxon>
        <taxon>Pseudomonadati</taxon>
        <taxon>Pseudomonadota</taxon>
        <taxon>Gammaproteobacteria</taxon>
        <taxon>Enterobacterales</taxon>
        <taxon>Enterobacteriaceae</taxon>
    </lineage>
</organism>
<proteinExistence type="predicted"/>
<dbReference type="InterPro" id="IPR016032">
    <property type="entry name" value="Sig_transdc_resp-reg_C-effctor"/>
</dbReference>
<dbReference type="SMART" id="SM00421">
    <property type="entry name" value="HTH_LUXR"/>
    <property type="match status" value="1"/>
</dbReference>
<gene>
    <name evidence="3" type="ORF">K6K13_06340</name>
</gene>
<evidence type="ECO:0000259" key="2">
    <source>
        <dbReference type="PROSITE" id="PS50043"/>
    </source>
</evidence>
<dbReference type="RefSeq" id="WP_222160016.1">
    <property type="nucleotide sequence ID" value="NZ_CP081864.1"/>
</dbReference>
<sequence>MERTVVLLHFDRYFTVGLGHLIHQWFHTQKLEVNIQYNTEQIEQADIIFTTATQHAPRWWRQFRRKRRATLLFLLVKQKNTLCCGYEDGQLALSDPPEALSALLNTFVASPSSPGIPSQVQRYNIVQCLSPREREVLWGYKQGLNNSKINEISGISIKAISAYRNHAMQKLMLKNHADLHEWLHSIAAENLSCYFKQKKEV</sequence>
<reference evidence="3 4" key="1">
    <citation type="submission" date="2021-08" db="EMBL/GenBank/DDBJ databases">
        <title>Culture and genomic analysis of Symbiopectobacterium purcellii sp. nov. gen. nov., isolated from the leafhopper Empoasca decipiens.</title>
        <authorList>
            <person name="Nadal-Jimenez P."/>
            <person name="Siozios S."/>
            <person name="Halliday N."/>
            <person name="Camara M."/>
            <person name="Hurst G.D.D."/>
        </authorList>
    </citation>
    <scope>NUCLEOTIDE SEQUENCE [LARGE SCALE GENOMIC DNA]</scope>
    <source>
        <strain evidence="3 4">SyEd1</strain>
    </source>
</reference>
<dbReference type="EMBL" id="CP081864">
    <property type="protein sequence ID" value="QZN97004.1"/>
    <property type="molecule type" value="Genomic_DNA"/>
</dbReference>
<accession>A0ABX9AQV5</accession>
<dbReference type="SUPFAM" id="SSF46894">
    <property type="entry name" value="C-terminal effector domain of the bipartite response regulators"/>
    <property type="match status" value="1"/>
</dbReference>
<feature type="domain" description="HTH luxR-type" evidence="2">
    <location>
        <begin position="122"/>
        <end position="187"/>
    </location>
</feature>
<dbReference type="InterPro" id="IPR000792">
    <property type="entry name" value="Tscrpt_reg_LuxR_C"/>
</dbReference>
<dbReference type="Pfam" id="PF00196">
    <property type="entry name" value="GerE"/>
    <property type="match status" value="1"/>
</dbReference>
<dbReference type="InterPro" id="IPR036388">
    <property type="entry name" value="WH-like_DNA-bd_sf"/>
</dbReference>
<evidence type="ECO:0000256" key="1">
    <source>
        <dbReference type="ARBA" id="ARBA00023125"/>
    </source>
</evidence>